<proteinExistence type="predicted"/>
<sequence length="1238" mass="146117">MRKDNEVYTVLKNISDENYRPGLVLFQGAPGSGKSHSLAQVIAEDIQKDEKEPKTWIYLTTDKKNRDNEYERIQQIAPDCADKILLLKSNQDFLLNYFSRETNKAKIPWNRPQQEKEYILDSFVGQIDPIKCQNTHKLMTKVVRDFYDTKSAALYNRQVVEADQNISIPVSDEFVTNVNRISHAMSQDLGVKLSQERRDRKKKDIPTTISPEEKSKFFAALFPWYKEVFPSLSIHNDHYRCIIMTAHKYFYPIKTMDDKSRTIFELLANQKVNLVLDEADQTKQIWLDEIINSIAPQNGENYLHEDIFVLFRRIFQSLNNKTNQLPSDLINDRESRRKIRNLIKRFTKLSNKYHLNCNVQIDPELDNNTSHFIFNYGEHNVTINLSYENEHLTFEYDPKRKINVIKKHKESDEKVVYLDNVLAQTKGAIYFFMKITSELADKYHNFKKKQNKKLKYQRYLLLDLQDEHLFILRTLIPGSYREENYLHEYLLNTFFENRFVKGTKIKLGDKFSDDNSMFNKGFTYYNIISNPEKEAMSHVYLFSQLKTPEKMLAQATINWRVFMISATVNNDSSFSNFDYHWLTDKVPSIRRLSDSENKLLNDANNLRVSLYQKKVQAKIKTIDLDQLQGTIESAFKNWIQQWLDKPLNPVTLNKLLRSYLKVNPEIDLLSNLNEDDQAFIFLRHLKTLTAIIKMIQLNKEDPTQQSFVIYRNAKTDTSTLNWFKEVLVELGFEDYQDDIVPLDASSKNHNLRLVKDAWEKGKFKVLLTTFASLDRGANLQYRIYSKFWQKQRDNYAVLDDRFINKEKPVKDLDGIYIEKPTHIFAYATPGQLLTNQILHFIFEQDELFYDGELSYEQKRLRIEHFFNKKVNKSSDLSSVQIASLVRIEQALGRISRVDIKNKVQNIFFDKSLVPLFAKFDRQKRVNGLMTTVLKEMPDMKKSTAKISKEKRIKLNQCSQKMRFIVKKRAYVIRQLSEEAQQEWVHFRELVGQHPFLDSGDDIDNPEDKRLLTKCFWEFSNPTNNYYFDQREDYLLLKNISETRENDDMKLLNYTYYDRALQKILAKNSWIKDKLIEEGYETNLSGKHHFLLTPGIFNNFYKAAISEKIFELVAQHFDLDIHPMEELDPNEFEMMDGYLVSRTGKKLYYDMKNYDDTRSSEYQNKTDFLKKETNKLSQMKGNSAVIINFYNWSGNDYIAQKISDDTQDGAIYIYPALFKNDGKLDFNVINDLKNLGDRQ</sequence>
<keyword evidence="1" id="KW-0067">ATP-binding</keyword>
<dbReference type="InterPro" id="IPR027417">
    <property type="entry name" value="P-loop_NTPase"/>
</dbReference>
<dbReference type="STRING" id="272621.LBA1093"/>
<name>Q5FK37_LACAC</name>
<dbReference type="Proteomes" id="UP000006381">
    <property type="component" value="Chromosome"/>
</dbReference>
<organism evidence="2">
    <name type="scientific">Lactobacillus acidophilus (strain ATCC 700396 / NCK56 / N2 / NCFM)</name>
    <dbReference type="NCBI Taxonomy" id="272621"/>
    <lineage>
        <taxon>Bacteria</taxon>
        <taxon>Bacillati</taxon>
        <taxon>Bacillota</taxon>
        <taxon>Bacilli</taxon>
        <taxon>Lactobacillales</taxon>
        <taxon>Lactobacillaceae</taxon>
        <taxon>Lactobacillus</taxon>
    </lineage>
</organism>
<accession>Q5FK37</accession>
<keyword evidence="1" id="KW-0347">Helicase</keyword>
<protein>
    <submittedName>
        <fullName evidence="1">Putative helicase</fullName>
    </submittedName>
</protein>
<evidence type="ECO:0000313" key="1">
    <source>
        <dbReference type="EMBL" id="AAV42937.1"/>
    </source>
</evidence>
<dbReference type="eggNOG" id="ENOG502Z7YA">
    <property type="taxonomic scope" value="Bacteria"/>
</dbReference>
<keyword evidence="1" id="KW-0547">Nucleotide-binding</keyword>
<dbReference type="RefSeq" id="WP_011254336.1">
    <property type="nucleotide sequence ID" value="NC_006814.3"/>
</dbReference>
<dbReference type="PATRIC" id="fig|272621.13.peg.1040"/>
<reference evidence="1 2" key="1">
    <citation type="journal article" date="2005" name="Proc. Natl. Acad. Sci. U.S.A.">
        <title>Complete genome sequence of the probiotic lactic acid bacterium Lactobacillus acidophilus NCFM.</title>
        <authorList>
            <person name="Altermann E."/>
            <person name="Russell W.M."/>
            <person name="Azcarate-Peril M.A."/>
            <person name="Barrangou R."/>
            <person name="Buck B.L."/>
            <person name="McAuliffe O."/>
            <person name="Souther N."/>
            <person name="Dobson A."/>
            <person name="Duong T."/>
            <person name="Callanan M."/>
            <person name="Lick S."/>
            <person name="Hamrick A."/>
            <person name="Cano R."/>
            <person name="Klaenhammer T.R."/>
        </authorList>
    </citation>
    <scope>NUCLEOTIDE SEQUENCE [LARGE SCALE GENOMIC DNA]</scope>
    <source>
        <strain evidence="2">ATCC 700396 / NCK56 / N2 / NCFM</strain>
    </source>
</reference>
<dbReference type="GO" id="GO:0004386">
    <property type="term" value="F:helicase activity"/>
    <property type="evidence" value="ECO:0007669"/>
    <property type="project" value="UniProtKB-KW"/>
</dbReference>
<dbReference type="BioCyc" id="LACI272621:G1G49-1088-MONOMER"/>
<keyword evidence="1" id="KW-0378">Hydrolase</keyword>
<dbReference type="Gene3D" id="3.40.50.300">
    <property type="entry name" value="P-loop containing nucleotide triphosphate hydrolases"/>
    <property type="match status" value="1"/>
</dbReference>
<keyword evidence="2" id="KW-1185">Reference proteome</keyword>
<dbReference type="OrthoDB" id="6372157at2"/>
<dbReference type="HOGENOM" id="CLU_270499_0_0_9"/>
<dbReference type="KEGG" id="lac:LBA1093"/>
<dbReference type="EMBL" id="CP000033">
    <property type="protein sequence ID" value="AAV42937.1"/>
    <property type="molecule type" value="Genomic_DNA"/>
</dbReference>
<dbReference type="SUPFAM" id="SSF52540">
    <property type="entry name" value="P-loop containing nucleoside triphosphate hydrolases"/>
    <property type="match status" value="1"/>
</dbReference>
<gene>
    <name evidence="1" type="ordered locus">LBA1093</name>
</gene>
<evidence type="ECO:0000313" key="2">
    <source>
        <dbReference type="Proteomes" id="UP000006381"/>
    </source>
</evidence>
<dbReference type="AlphaFoldDB" id="Q5FK37"/>